<name>A0A1Y1WMI8_9FUNG</name>
<dbReference type="GeneID" id="63802938"/>
<comment type="caution">
    <text evidence="1">The sequence shown here is derived from an EMBL/GenBank/DDBJ whole genome shotgun (WGS) entry which is preliminary data.</text>
</comment>
<keyword evidence="2" id="KW-1185">Reference proteome</keyword>
<proteinExistence type="predicted"/>
<dbReference type="RefSeq" id="XP_040747944.1">
    <property type="nucleotide sequence ID" value="XM_040886290.1"/>
</dbReference>
<protein>
    <recommendedName>
        <fullName evidence="3">C2H2-type domain-containing protein</fullName>
    </recommendedName>
</protein>
<reference evidence="1 2" key="1">
    <citation type="submission" date="2016-07" db="EMBL/GenBank/DDBJ databases">
        <title>Pervasive Adenine N6-methylation of Active Genes in Fungi.</title>
        <authorList>
            <consortium name="DOE Joint Genome Institute"/>
            <person name="Mondo S.J."/>
            <person name="Dannebaum R.O."/>
            <person name="Kuo R.C."/>
            <person name="Labutti K."/>
            <person name="Haridas S."/>
            <person name="Kuo A."/>
            <person name="Salamov A."/>
            <person name="Ahrendt S.R."/>
            <person name="Lipzen A."/>
            <person name="Sullivan W."/>
            <person name="Andreopoulos W.B."/>
            <person name="Clum A."/>
            <person name="Lindquist E."/>
            <person name="Daum C."/>
            <person name="Ramamoorthy G.K."/>
            <person name="Gryganskyi A."/>
            <person name="Culley D."/>
            <person name="Magnuson J.K."/>
            <person name="James T.Y."/>
            <person name="O'Malley M.A."/>
            <person name="Stajich J.E."/>
            <person name="Spatafora J.W."/>
            <person name="Visel A."/>
            <person name="Grigoriev I.V."/>
        </authorList>
    </citation>
    <scope>NUCLEOTIDE SEQUENCE [LARGE SCALE GENOMIC DNA]</scope>
    <source>
        <strain evidence="1 2">ATCC 12442</strain>
    </source>
</reference>
<accession>A0A1Y1WMI8</accession>
<dbReference type="Proteomes" id="UP000193922">
    <property type="component" value="Unassembled WGS sequence"/>
</dbReference>
<evidence type="ECO:0008006" key="3">
    <source>
        <dbReference type="Google" id="ProtNLM"/>
    </source>
</evidence>
<evidence type="ECO:0000313" key="1">
    <source>
        <dbReference type="EMBL" id="ORX74733.1"/>
    </source>
</evidence>
<evidence type="ECO:0000313" key="2">
    <source>
        <dbReference type="Proteomes" id="UP000193922"/>
    </source>
</evidence>
<organism evidence="1 2">
    <name type="scientific">Linderina pennispora</name>
    <dbReference type="NCBI Taxonomy" id="61395"/>
    <lineage>
        <taxon>Eukaryota</taxon>
        <taxon>Fungi</taxon>
        <taxon>Fungi incertae sedis</taxon>
        <taxon>Zoopagomycota</taxon>
        <taxon>Kickxellomycotina</taxon>
        <taxon>Kickxellomycetes</taxon>
        <taxon>Kickxellales</taxon>
        <taxon>Kickxellaceae</taxon>
        <taxon>Linderina</taxon>
    </lineage>
</organism>
<dbReference type="EMBL" id="MCFD01000001">
    <property type="protein sequence ID" value="ORX74733.1"/>
    <property type="molecule type" value="Genomic_DNA"/>
</dbReference>
<dbReference type="AlphaFoldDB" id="A0A1Y1WMI8"/>
<sequence length="60" mass="6623">MCNNNLQTVSSCAEHAHQQQHSVVSMHLQHTNSSVVCAICGYLAADRDAMWDHLQVCDAL</sequence>
<gene>
    <name evidence="1" type="ORF">DL89DRAFT_264539</name>
</gene>